<dbReference type="GO" id="GO:0003700">
    <property type="term" value="F:DNA-binding transcription factor activity"/>
    <property type="evidence" value="ECO:0007669"/>
    <property type="project" value="InterPro"/>
</dbReference>
<dbReference type="InterPro" id="IPR037923">
    <property type="entry name" value="HTH-like"/>
</dbReference>
<dbReference type="PANTHER" id="PTHR46796">
    <property type="entry name" value="HTH-TYPE TRANSCRIPTIONAL ACTIVATOR RHAS-RELATED"/>
    <property type="match status" value="1"/>
</dbReference>
<dbReference type="Gene3D" id="1.10.10.60">
    <property type="entry name" value="Homeodomain-like"/>
    <property type="match status" value="1"/>
</dbReference>
<evidence type="ECO:0000256" key="1">
    <source>
        <dbReference type="ARBA" id="ARBA00023015"/>
    </source>
</evidence>
<dbReference type="SUPFAM" id="SSF51215">
    <property type="entry name" value="Regulatory protein AraC"/>
    <property type="match status" value="1"/>
</dbReference>
<keyword evidence="3" id="KW-0804">Transcription</keyword>
<dbReference type="Pfam" id="PF12852">
    <property type="entry name" value="Cupin_6"/>
    <property type="match status" value="1"/>
</dbReference>
<keyword evidence="2" id="KW-0238">DNA-binding</keyword>
<reference evidence="5 6" key="1">
    <citation type="submission" date="2019-09" db="EMBL/GenBank/DDBJ databases">
        <title>FDA dAtabase for Regulatory Grade micrObial Sequences (FDA-ARGOS): Supporting development and validation of Infectious Disease Dx tests.</title>
        <authorList>
            <person name="Sciortino C."/>
            <person name="Tallon L."/>
            <person name="Sadzewicz L."/>
            <person name="Vavikolanu K."/>
            <person name="Mehta A."/>
            <person name="Aluvathingal J."/>
            <person name="Nadendla S."/>
            <person name="Nandy P."/>
            <person name="Geyer C."/>
            <person name="Yan Y."/>
            <person name="Sichtig H."/>
        </authorList>
    </citation>
    <scope>NUCLEOTIDE SEQUENCE [LARGE SCALE GENOMIC DNA]</scope>
    <source>
        <strain evidence="5 6">FDAARGOS_664</strain>
    </source>
</reference>
<gene>
    <name evidence="5" type="ORF">FOB72_30705</name>
</gene>
<evidence type="ECO:0000313" key="5">
    <source>
        <dbReference type="EMBL" id="QET06273.1"/>
    </source>
</evidence>
<protein>
    <submittedName>
        <fullName evidence="5">AraC family transcriptional regulator</fullName>
    </submittedName>
</protein>
<dbReference type="OrthoDB" id="9783876at2"/>
<keyword evidence="1" id="KW-0805">Transcription regulation</keyword>
<evidence type="ECO:0000256" key="2">
    <source>
        <dbReference type="ARBA" id="ARBA00023125"/>
    </source>
</evidence>
<dbReference type="InterPro" id="IPR032783">
    <property type="entry name" value="AraC_lig"/>
</dbReference>
<dbReference type="PANTHER" id="PTHR46796:SF7">
    <property type="entry name" value="ARAC FAMILY TRANSCRIPTIONAL REGULATOR"/>
    <property type="match status" value="1"/>
</dbReference>
<name>A0A5P2HFJ5_9BURK</name>
<dbReference type="Proteomes" id="UP000322822">
    <property type="component" value="Chromosome 2"/>
</dbReference>
<evidence type="ECO:0000313" key="6">
    <source>
        <dbReference type="Proteomes" id="UP000322822"/>
    </source>
</evidence>
<evidence type="ECO:0000259" key="4">
    <source>
        <dbReference type="PROSITE" id="PS01124"/>
    </source>
</evidence>
<dbReference type="PROSITE" id="PS01124">
    <property type="entry name" value="HTH_ARAC_FAMILY_2"/>
    <property type="match status" value="1"/>
</dbReference>
<dbReference type="SUPFAM" id="SSF46689">
    <property type="entry name" value="Homeodomain-like"/>
    <property type="match status" value="2"/>
</dbReference>
<accession>A0A5P2HFJ5</accession>
<feature type="domain" description="HTH araC/xylS-type" evidence="4">
    <location>
        <begin position="205"/>
        <end position="306"/>
    </location>
</feature>
<dbReference type="Pfam" id="PF12833">
    <property type="entry name" value="HTH_18"/>
    <property type="match status" value="1"/>
</dbReference>
<dbReference type="GO" id="GO:0043565">
    <property type="term" value="F:sequence-specific DNA binding"/>
    <property type="evidence" value="ECO:0007669"/>
    <property type="project" value="InterPro"/>
</dbReference>
<dbReference type="RefSeq" id="WP_150376991.1">
    <property type="nucleotide sequence ID" value="NZ_CP044067.1"/>
</dbReference>
<dbReference type="InterPro" id="IPR050204">
    <property type="entry name" value="AraC_XylS_family_regulators"/>
</dbReference>
<dbReference type="EMBL" id="CP044067">
    <property type="protein sequence ID" value="QET06273.1"/>
    <property type="molecule type" value="Genomic_DNA"/>
</dbReference>
<organism evidence="5 6">
    <name type="scientific">Cupriavidus pauculus</name>
    <dbReference type="NCBI Taxonomy" id="82633"/>
    <lineage>
        <taxon>Bacteria</taxon>
        <taxon>Pseudomonadati</taxon>
        <taxon>Pseudomonadota</taxon>
        <taxon>Betaproteobacteria</taxon>
        <taxon>Burkholderiales</taxon>
        <taxon>Burkholderiaceae</taxon>
        <taxon>Cupriavidus</taxon>
    </lineage>
</organism>
<dbReference type="InterPro" id="IPR018060">
    <property type="entry name" value="HTH_AraC"/>
</dbReference>
<sequence>MDWLSNLLDIMRVRGRLEVRCLYGAPWRVNYAPSSAGEMPFHVIVAGTAILEDGKTRYPLHAGDIVILSHGDAHFLHDGSGRDPLAVRKRDASHIVVSENPGAGERLDMLCGRFIVDPQHERLVRRYLPAVLIARGAAPPLPAPTATAAKVMGLVGLMRDESAADALGGMAMLNGLSSALFALALRLASESEAPPAGLLSLVGYPRLAPALMAMFDRPSHPWTAPALAARCNMSRATLLRHFQEKIGRSPSDLLTDIRMALAADTLRASTASTEAIAERVGYQSVAAFRRAFKDHMGATPAEWRRAEADRSSGAE</sequence>
<evidence type="ECO:0000256" key="3">
    <source>
        <dbReference type="ARBA" id="ARBA00023163"/>
    </source>
</evidence>
<dbReference type="AlphaFoldDB" id="A0A5P2HFJ5"/>
<dbReference type="InterPro" id="IPR009057">
    <property type="entry name" value="Homeodomain-like_sf"/>
</dbReference>
<proteinExistence type="predicted"/>
<dbReference type="SMART" id="SM00342">
    <property type="entry name" value="HTH_ARAC"/>
    <property type="match status" value="1"/>
</dbReference>